<proteinExistence type="predicted"/>
<gene>
    <name evidence="1" type="ORF">AAT19DRAFT_15617</name>
</gene>
<protein>
    <submittedName>
        <fullName evidence="1">Uncharacterized protein</fullName>
    </submittedName>
</protein>
<sequence>MKRTLRDNRRLKAAACWHRLTDAFDGHCVGSDGAARAVLAPGDLCDCPLPSRDNPPRLRAQVDCRVQQAGARPPHLLDPHPRPLRLVPTSHRHARLDKATTFRKSPARAHLARRVRPLHPRLRFALARLDTRLVELLRRALYLQLSTRMSFARMAILPLPRAPLLPPSHLRPLSPPPQPARHDVPRTLRRLRLGNLLATRSGRRDFGYKP</sequence>
<organism evidence="1 2">
    <name type="scientific">Rhodotorula toruloides</name>
    <name type="common">Yeast</name>
    <name type="synonym">Rhodosporidium toruloides</name>
    <dbReference type="NCBI Taxonomy" id="5286"/>
    <lineage>
        <taxon>Eukaryota</taxon>
        <taxon>Fungi</taxon>
        <taxon>Dikarya</taxon>
        <taxon>Basidiomycota</taxon>
        <taxon>Pucciniomycotina</taxon>
        <taxon>Microbotryomycetes</taxon>
        <taxon>Sporidiobolales</taxon>
        <taxon>Sporidiobolaceae</taxon>
        <taxon>Rhodotorula</taxon>
    </lineage>
</organism>
<reference evidence="1 2" key="1">
    <citation type="journal article" date="2018" name="Elife">
        <title>Functional genomics of lipid metabolism in the oleaginous yeast Rhodosporidium toruloides.</title>
        <authorList>
            <person name="Coradetti S.T."/>
            <person name="Pinel D."/>
            <person name="Geiselman G."/>
            <person name="Ito M."/>
            <person name="Mondo S."/>
            <person name="Reilly M.C."/>
            <person name="Cheng Y.F."/>
            <person name="Bauer S."/>
            <person name="Grigoriev I."/>
            <person name="Gladden J.M."/>
            <person name="Simmons B.A."/>
            <person name="Brem R."/>
            <person name="Arkin A.P."/>
            <person name="Skerker J.M."/>
        </authorList>
    </citation>
    <scope>NUCLEOTIDE SEQUENCE [LARGE SCALE GENOMIC DNA]</scope>
    <source>
        <strain evidence="1 2">NBRC 0880</strain>
    </source>
</reference>
<dbReference type="Proteomes" id="UP000239560">
    <property type="component" value="Unassembled WGS sequence"/>
</dbReference>
<evidence type="ECO:0000313" key="1">
    <source>
        <dbReference type="EMBL" id="PRQ74050.1"/>
    </source>
</evidence>
<comment type="caution">
    <text evidence="1">The sequence shown here is derived from an EMBL/GenBank/DDBJ whole genome shotgun (WGS) entry which is preliminary data.</text>
</comment>
<dbReference type="EMBL" id="LCTV02000007">
    <property type="protein sequence ID" value="PRQ74050.1"/>
    <property type="molecule type" value="Genomic_DNA"/>
</dbReference>
<evidence type="ECO:0000313" key="2">
    <source>
        <dbReference type="Proteomes" id="UP000239560"/>
    </source>
</evidence>
<accession>A0A2T0A7R4</accession>
<dbReference type="AlphaFoldDB" id="A0A2T0A7R4"/>
<name>A0A2T0A7R4_RHOTO</name>